<keyword evidence="7" id="KW-0378">Hydrolase</keyword>
<dbReference type="InterPro" id="IPR051547">
    <property type="entry name" value="TDP2-like"/>
</dbReference>
<organism evidence="13 14">
    <name type="scientific">Agrocybe chaxingu</name>
    <dbReference type="NCBI Taxonomy" id="84603"/>
    <lineage>
        <taxon>Eukaryota</taxon>
        <taxon>Fungi</taxon>
        <taxon>Dikarya</taxon>
        <taxon>Basidiomycota</taxon>
        <taxon>Agaricomycotina</taxon>
        <taxon>Agaricomycetes</taxon>
        <taxon>Agaricomycetidae</taxon>
        <taxon>Agaricales</taxon>
        <taxon>Agaricineae</taxon>
        <taxon>Strophariaceae</taxon>
        <taxon>Agrocybe</taxon>
    </lineage>
</organism>
<dbReference type="CDD" id="cd09080">
    <property type="entry name" value="TDP2"/>
    <property type="match status" value="1"/>
</dbReference>
<dbReference type="Gene3D" id="3.60.10.10">
    <property type="entry name" value="Endonuclease/exonuclease/phosphatase"/>
    <property type="match status" value="1"/>
</dbReference>
<feature type="domain" description="Endonuclease/exonuclease/phosphatase" evidence="12">
    <location>
        <begin position="65"/>
        <end position="377"/>
    </location>
</feature>
<dbReference type="PANTHER" id="PTHR15822">
    <property type="entry name" value="TRAF AND TNF RECEPTOR-ASSOCIATED PROTEIN"/>
    <property type="match status" value="1"/>
</dbReference>
<feature type="compositionally biased region" description="Acidic residues" evidence="11">
    <location>
        <begin position="351"/>
        <end position="365"/>
    </location>
</feature>
<dbReference type="GO" id="GO:0005737">
    <property type="term" value="C:cytoplasm"/>
    <property type="evidence" value="ECO:0007669"/>
    <property type="project" value="TreeGrafter"/>
</dbReference>
<feature type="region of interest" description="Disordered" evidence="11">
    <location>
        <begin position="346"/>
        <end position="371"/>
    </location>
</feature>
<gene>
    <name evidence="13" type="ORF">NLJ89_g9658</name>
</gene>
<keyword evidence="9" id="KW-0234">DNA repair</keyword>
<keyword evidence="4" id="KW-0540">Nuclease</keyword>
<comment type="cofactor">
    <cofactor evidence="2">
        <name>Mg(2+)</name>
        <dbReference type="ChEBI" id="CHEBI:18420"/>
    </cofactor>
</comment>
<name>A0A9W8JT59_9AGAR</name>
<evidence type="ECO:0000256" key="8">
    <source>
        <dbReference type="ARBA" id="ARBA00022842"/>
    </source>
</evidence>
<protein>
    <recommendedName>
        <fullName evidence="12">Endonuclease/exonuclease/phosphatase domain-containing protein</fullName>
    </recommendedName>
</protein>
<dbReference type="GO" id="GO:0006302">
    <property type="term" value="P:double-strand break repair"/>
    <property type="evidence" value="ECO:0007669"/>
    <property type="project" value="TreeGrafter"/>
</dbReference>
<dbReference type="Pfam" id="PF03372">
    <property type="entry name" value="Exo_endo_phos"/>
    <property type="match status" value="1"/>
</dbReference>
<keyword evidence="10" id="KW-0539">Nucleus</keyword>
<comment type="caution">
    <text evidence="13">The sequence shown here is derived from an EMBL/GenBank/DDBJ whole genome shotgun (WGS) entry which is preliminary data.</text>
</comment>
<feature type="region of interest" description="Disordered" evidence="11">
    <location>
        <begin position="274"/>
        <end position="317"/>
    </location>
</feature>
<dbReference type="Proteomes" id="UP001148786">
    <property type="component" value="Unassembled WGS sequence"/>
</dbReference>
<dbReference type="EMBL" id="JANKHO010001553">
    <property type="protein sequence ID" value="KAJ3500736.1"/>
    <property type="molecule type" value="Genomic_DNA"/>
</dbReference>
<evidence type="ECO:0000313" key="13">
    <source>
        <dbReference type="EMBL" id="KAJ3500736.1"/>
    </source>
</evidence>
<keyword evidence="14" id="KW-1185">Reference proteome</keyword>
<evidence type="ECO:0000256" key="1">
    <source>
        <dbReference type="ARBA" id="ARBA00001936"/>
    </source>
</evidence>
<dbReference type="InterPro" id="IPR005135">
    <property type="entry name" value="Endo/exonuclease/phosphatase"/>
</dbReference>
<dbReference type="GO" id="GO:0004518">
    <property type="term" value="F:nuclease activity"/>
    <property type="evidence" value="ECO:0007669"/>
    <property type="project" value="UniProtKB-KW"/>
</dbReference>
<sequence length="389" mass="42950">MSSTTQSLNSAIILPETRSGAPLEGWPASPKKLYTFDPSKSTWINRTPVTHAPTYPVPIMSLAVATWNVDFMAAYEKSRLKSALDLLQALVTPLLVPCIVLIQEMHDNCFNTLLGHSFVREWYDVTDVSSYSWENFTSNYGTVTLVPRVLAENVVSVFRTKFRGSKMGREALFVDLAVPTEARAANLTDPTGSKQEAQNEALKILRIANVHLESLRGSSDAARVRQLASVASFLSASKIHAGLVGGDMNPIAPSDPGLPTRLGLLDAWVECHAPPTNVSPEERKEKRQAVEDDGFISRGGEAYDDPAGHTWGYQPTNRFPPRRMDKVLFVGGLKAEKIEKIGVGLKVVPETGDDEEEEEEEEEAQEMERSPVWVSDHYGLLARFQVQPT</sequence>
<dbReference type="OrthoDB" id="9975959at2759"/>
<proteinExistence type="predicted"/>
<evidence type="ECO:0000259" key="12">
    <source>
        <dbReference type="Pfam" id="PF03372"/>
    </source>
</evidence>
<comment type="cofactor">
    <cofactor evidence="1">
        <name>Mn(2+)</name>
        <dbReference type="ChEBI" id="CHEBI:29035"/>
    </cofactor>
</comment>
<evidence type="ECO:0000256" key="5">
    <source>
        <dbReference type="ARBA" id="ARBA00022723"/>
    </source>
</evidence>
<evidence type="ECO:0000256" key="10">
    <source>
        <dbReference type="ARBA" id="ARBA00023242"/>
    </source>
</evidence>
<reference evidence="13" key="1">
    <citation type="submission" date="2022-07" db="EMBL/GenBank/DDBJ databases">
        <title>Genome Sequence of Agrocybe chaxingu.</title>
        <authorList>
            <person name="Buettner E."/>
        </authorList>
    </citation>
    <scope>NUCLEOTIDE SEQUENCE</scope>
    <source>
        <strain evidence="13">MP-N11</strain>
    </source>
</reference>
<evidence type="ECO:0000256" key="11">
    <source>
        <dbReference type="SAM" id="MobiDB-lite"/>
    </source>
</evidence>
<dbReference type="InterPro" id="IPR036691">
    <property type="entry name" value="Endo/exonu/phosph_ase_sf"/>
</dbReference>
<evidence type="ECO:0000256" key="9">
    <source>
        <dbReference type="ARBA" id="ARBA00023204"/>
    </source>
</evidence>
<keyword evidence="8" id="KW-0460">Magnesium</keyword>
<keyword evidence="6" id="KW-0227">DNA damage</keyword>
<evidence type="ECO:0000313" key="14">
    <source>
        <dbReference type="Proteomes" id="UP001148786"/>
    </source>
</evidence>
<dbReference type="GO" id="GO:0003697">
    <property type="term" value="F:single-stranded DNA binding"/>
    <property type="evidence" value="ECO:0007669"/>
    <property type="project" value="TreeGrafter"/>
</dbReference>
<evidence type="ECO:0000256" key="7">
    <source>
        <dbReference type="ARBA" id="ARBA00022801"/>
    </source>
</evidence>
<keyword evidence="5" id="KW-0479">Metal-binding</keyword>
<dbReference type="AlphaFoldDB" id="A0A9W8JT59"/>
<evidence type="ECO:0000256" key="4">
    <source>
        <dbReference type="ARBA" id="ARBA00022722"/>
    </source>
</evidence>
<dbReference type="GO" id="GO:0046872">
    <property type="term" value="F:metal ion binding"/>
    <property type="evidence" value="ECO:0007669"/>
    <property type="project" value="UniProtKB-KW"/>
</dbReference>
<evidence type="ECO:0000256" key="2">
    <source>
        <dbReference type="ARBA" id="ARBA00001946"/>
    </source>
</evidence>
<feature type="compositionally biased region" description="Basic and acidic residues" evidence="11">
    <location>
        <begin position="280"/>
        <end position="290"/>
    </location>
</feature>
<dbReference type="SUPFAM" id="SSF56219">
    <property type="entry name" value="DNase I-like"/>
    <property type="match status" value="1"/>
</dbReference>
<evidence type="ECO:0000256" key="6">
    <source>
        <dbReference type="ARBA" id="ARBA00022763"/>
    </source>
</evidence>
<comment type="subcellular location">
    <subcellularLocation>
        <location evidence="3">Nucleus</location>
        <location evidence="3">PML body</location>
    </subcellularLocation>
</comment>
<accession>A0A9W8JT59</accession>
<evidence type="ECO:0000256" key="3">
    <source>
        <dbReference type="ARBA" id="ARBA00004322"/>
    </source>
</evidence>
<dbReference type="PANTHER" id="PTHR15822:SF4">
    <property type="entry name" value="TYROSYL-DNA PHOSPHODIESTERASE 2"/>
    <property type="match status" value="1"/>
</dbReference>
<dbReference type="GO" id="GO:0070260">
    <property type="term" value="F:5'-tyrosyl-DNA phosphodiesterase activity"/>
    <property type="evidence" value="ECO:0007669"/>
    <property type="project" value="TreeGrafter"/>
</dbReference>